<comment type="subcellular location">
    <subcellularLocation>
        <location evidence="1">Nucleus</location>
    </subcellularLocation>
</comment>
<comment type="caution">
    <text evidence="4">The sequence shown here is derived from an EMBL/GenBank/DDBJ whole genome shotgun (WGS) entry which is preliminary data.</text>
</comment>
<evidence type="ECO:0000256" key="2">
    <source>
        <dbReference type="ARBA" id="ARBA00023242"/>
    </source>
</evidence>
<feature type="region of interest" description="Disordered" evidence="3">
    <location>
        <begin position="129"/>
        <end position="174"/>
    </location>
</feature>
<dbReference type="PANTHER" id="PTHR12565:SF312">
    <property type="entry name" value="TRANSCRIPTION FACTOR BHLH74"/>
    <property type="match status" value="1"/>
</dbReference>
<gene>
    <name evidence="4" type="ORF">F3Y22_tig00002511pilonHSYRG00001</name>
</gene>
<keyword evidence="2" id="KW-0539">Nucleus</keyword>
<dbReference type="Proteomes" id="UP000436088">
    <property type="component" value="Unassembled WGS sequence"/>
</dbReference>
<accession>A0A6A3CRE6</accession>
<sequence>MASENGDDIGLAMSSISIFNKISNTLGPFLGSGWDPNVSQSESLGGSSVASHYYLVMERQGISGTSHVSQYQSHPSFVELVPKLSGFDGGNLSQMVGPFGLPQCNQIANSSLRSLDEYRVLEEALVGSSPNGNIRKRSPESNSPLRSCKNGYEEPRMDLSSDSCDGPKEQNGKKRKQVVIHVITRKAVMLDEIINYVQSLQQQVEFLSMKLAIVNPELNLDLDRILSKDILHTRSGSAAALGFGPGMNPSHAFSRHLSRNNFRHPEYKAAIPSLTTCIKRDVEASFPNLFLIRIQILTHSVYQWTVLDNELQNLFQMGFYSGSNMDGFEPNDFRQSEYSYIFYLGFPSFNLKPLDIVPLVV</sequence>
<dbReference type="EMBL" id="VEPZ02000181">
    <property type="protein sequence ID" value="KAE8731793.1"/>
    <property type="molecule type" value="Genomic_DNA"/>
</dbReference>
<evidence type="ECO:0000256" key="1">
    <source>
        <dbReference type="ARBA" id="ARBA00004123"/>
    </source>
</evidence>
<organism evidence="4 5">
    <name type="scientific">Hibiscus syriacus</name>
    <name type="common">Rose of Sharon</name>
    <dbReference type="NCBI Taxonomy" id="106335"/>
    <lineage>
        <taxon>Eukaryota</taxon>
        <taxon>Viridiplantae</taxon>
        <taxon>Streptophyta</taxon>
        <taxon>Embryophyta</taxon>
        <taxon>Tracheophyta</taxon>
        <taxon>Spermatophyta</taxon>
        <taxon>Magnoliopsida</taxon>
        <taxon>eudicotyledons</taxon>
        <taxon>Gunneridae</taxon>
        <taxon>Pentapetalae</taxon>
        <taxon>rosids</taxon>
        <taxon>malvids</taxon>
        <taxon>Malvales</taxon>
        <taxon>Malvaceae</taxon>
        <taxon>Malvoideae</taxon>
        <taxon>Hibiscus</taxon>
    </lineage>
</organism>
<dbReference type="GO" id="GO:0003700">
    <property type="term" value="F:DNA-binding transcription factor activity"/>
    <property type="evidence" value="ECO:0007669"/>
    <property type="project" value="TreeGrafter"/>
</dbReference>
<dbReference type="InterPro" id="IPR024097">
    <property type="entry name" value="bHLH_ZIP_TF"/>
</dbReference>
<dbReference type="PANTHER" id="PTHR12565">
    <property type="entry name" value="STEROL REGULATORY ELEMENT-BINDING PROTEIN"/>
    <property type="match status" value="1"/>
</dbReference>
<name>A0A6A3CRE6_HIBSY</name>
<feature type="compositionally biased region" description="Basic and acidic residues" evidence="3">
    <location>
        <begin position="151"/>
        <end position="172"/>
    </location>
</feature>
<evidence type="ECO:0000313" key="4">
    <source>
        <dbReference type="EMBL" id="KAE8731793.1"/>
    </source>
</evidence>
<keyword evidence="5" id="KW-1185">Reference proteome</keyword>
<reference evidence="4" key="1">
    <citation type="submission" date="2019-09" db="EMBL/GenBank/DDBJ databases">
        <title>Draft genome information of white flower Hibiscus syriacus.</title>
        <authorList>
            <person name="Kim Y.-M."/>
        </authorList>
    </citation>
    <scope>NUCLEOTIDE SEQUENCE [LARGE SCALE GENOMIC DNA]</scope>
    <source>
        <strain evidence="4">YM2019G1</strain>
    </source>
</reference>
<evidence type="ECO:0000256" key="3">
    <source>
        <dbReference type="SAM" id="MobiDB-lite"/>
    </source>
</evidence>
<dbReference type="GO" id="GO:0005634">
    <property type="term" value="C:nucleus"/>
    <property type="evidence" value="ECO:0007669"/>
    <property type="project" value="UniProtKB-SubCell"/>
</dbReference>
<proteinExistence type="predicted"/>
<evidence type="ECO:0000313" key="5">
    <source>
        <dbReference type="Proteomes" id="UP000436088"/>
    </source>
</evidence>
<dbReference type="AlphaFoldDB" id="A0A6A3CRE6"/>
<protein>
    <submittedName>
        <fullName evidence="4">Uncharacterized protein</fullName>
    </submittedName>
</protein>